<keyword evidence="1" id="KW-0732">Signal</keyword>
<dbReference type="PANTHER" id="PTHR35333">
    <property type="entry name" value="BETA-LACTAMASE"/>
    <property type="match status" value="1"/>
</dbReference>
<dbReference type="KEGG" id="madi:A7U43_19945"/>
<dbReference type="GO" id="GO:0030655">
    <property type="term" value="P:beta-lactam antibiotic catabolic process"/>
    <property type="evidence" value="ECO:0007669"/>
    <property type="project" value="InterPro"/>
</dbReference>
<dbReference type="GO" id="GO:0008800">
    <property type="term" value="F:beta-lactamase activity"/>
    <property type="evidence" value="ECO:0007669"/>
    <property type="project" value="InterPro"/>
</dbReference>
<protein>
    <recommendedName>
        <fullName evidence="4">LppW family protein</fullName>
    </recommendedName>
</protein>
<dbReference type="AlphaFoldDB" id="A0A172UQH3"/>
<dbReference type="Proteomes" id="UP000077143">
    <property type="component" value="Chromosome"/>
</dbReference>
<evidence type="ECO:0000256" key="1">
    <source>
        <dbReference type="SAM" id="SignalP"/>
    </source>
</evidence>
<feature type="signal peptide" evidence="1">
    <location>
        <begin position="1"/>
        <end position="19"/>
    </location>
</feature>
<evidence type="ECO:0008006" key="4">
    <source>
        <dbReference type="Google" id="ProtNLM"/>
    </source>
</evidence>
<gene>
    <name evidence="2" type="ORF">A7U43_19945</name>
</gene>
<keyword evidence="3" id="KW-1185">Reference proteome</keyword>
<sequence>MPRPSKVLTVAMAAVCAAATISGCETKVYGSAPPPVEAAHLTVVAPLGTSAPLPEAPPEKPTATFDALLAREVQATADAAEAGADLTVAVLDRNTGQLVTNGSNNTIAIASVVKLFIADDLLLQEANGQTTLSPEDRAMLDVMLRSSDDSAAEVFWNRSGGSAIINRVVKRYGLGSTRAPGNGRWFNTISTVTDLVRYYDMLLAGTGGLPSERASIIVSNLAQSTPTAHDGMVPGGVYPQRFGIPEGLYAEPVAVKQGWMCCIGADWMHLSTGVVGPERRYVMAISSMQPASAEQARRTITDAVKTIFPGGRT</sequence>
<organism evidence="2 3">
    <name type="scientific">Mycobacterium adipatum</name>
    <dbReference type="NCBI Taxonomy" id="1682113"/>
    <lineage>
        <taxon>Bacteria</taxon>
        <taxon>Bacillati</taxon>
        <taxon>Actinomycetota</taxon>
        <taxon>Actinomycetes</taxon>
        <taxon>Mycobacteriales</taxon>
        <taxon>Mycobacteriaceae</taxon>
        <taxon>Mycobacterium</taxon>
    </lineage>
</organism>
<proteinExistence type="predicted"/>
<dbReference type="EMBL" id="CP015596">
    <property type="protein sequence ID" value="ANE81256.1"/>
    <property type="molecule type" value="Genomic_DNA"/>
</dbReference>
<evidence type="ECO:0000313" key="3">
    <source>
        <dbReference type="Proteomes" id="UP000077143"/>
    </source>
</evidence>
<reference evidence="2 3" key="1">
    <citation type="submission" date="2016-05" db="EMBL/GenBank/DDBJ databases">
        <title>Complete genome sequence of a phthalic acid esters degrading Mycobacterium sp. YC-RL4.</title>
        <authorList>
            <person name="Ren L."/>
            <person name="Fan S."/>
            <person name="Ruth N."/>
            <person name="Jia Y."/>
            <person name="Wang J."/>
            <person name="Qiao C."/>
        </authorList>
    </citation>
    <scope>NUCLEOTIDE SEQUENCE [LARGE SCALE GENOMIC DNA]</scope>
    <source>
        <strain evidence="2 3">YC-RL4</strain>
    </source>
</reference>
<dbReference type="PROSITE" id="PS51257">
    <property type="entry name" value="PROKAR_LIPOPROTEIN"/>
    <property type="match status" value="1"/>
</dbReference>
<dbReference type="STRING" id="1682113.A7U43_19945"/>
<name>A0A172UQH3_9MYCO</name>
<dbReference type="SUPFAM" id="SSF56601">
    <property type="entry name" value="beta-lactamase/transpeptidase-like"/>
    <property type="match status" value="1"/>
</dbReference>
<evidence type="ECO:0000313" key="2">
    <source>
        <dbReference type="EMBL" id="ANE81256.1"/>
    </source>
</evidence>
<dbReference type="GO" id="GO:0046677">
    <property type="term" value="P:response to antibiotic"/>
    <property type="evidence" value="ECO:0007669"/>
    <property type="project" value="InterPro"/>
</dbReference>
<dbReference type="InterPro" id="IPR000871">
    <property type="entry name" value="Beta-lactam_class-A"/>
</dbReference>
<dbReference type="PANTHER" id="PTHR35333:SF3">
    <property type="entry name" value="BETA-LACTAMASE-TYPE TRANSPEPTIDASE FOLD CONTAINING PROTEIN"/>
    <property type="match status" value="1"/>
</dbReference>
<dbReference type="Gene3D" id="3.40.710.10">
    <property type="entry name" value="DD-peptidase/beta-lactamase superfamily"/>
    <property type="match status" value="1"/>
</dbReference>
<dbReference type="OrthoDB" id="4981298at2"/>
<accession>A0A172UQH3</accession>
<dbReference type="InterPro" id="IPR012338">
    <property type="entry name" value="Beta-lactam/transpept-like"/>
</dbReference>
<dbReference type="RefSeq" id="WP_067998698.1">
    <property type="nucleotide sequence ID" value="NZ_CP015596.1"/>
</dbReference>
<feature type="chain" id="PRO_5038791871" description="LppW family protein" evidence="1">
    <location>
        <begin position="20"/>
        <end position="313"/>
    </location>
</feature>